<proteinExistence type="predicted"/>
<keyword evidence="2" id="KW-1185">Reference proteome</keyword>
<dbReference type="Proteomes" id="UP001596263">
    <property type="component" value="Unassembled WGS sequence"/>
</dbReference>
<sequence length="76" mass="8369">MPQRLRQDLDQALALRDDAARRAAVDRVVQGITAGTYGPAFQRQTESVAARHRAPSDLAHGTAACRLRMNDIGFEH</sequence>
<protein>
    <submittedName>
        <fullName evidence="1">Uncharacterized protein</fullName>
    </submittedName>
</protein>
<organism evidence="1 2">
    <name type="scientific">Streptomyces coerulescens</name>
    <dbReference type="NCBI Taxonomy" id="29304"/>
    <lineage>
        <taxon>Bacteria</taxon>
        <taxon>Bacillati</taxon>
        <taxon>Actinomycetota</taxon>
        <taxon>Actinomycetes</taxon>
        <taxon>Kitasatosporales</taxon>
        <taxon>Streptomycetaceae</taxon>
        <taxon>Streptomyces</taxon>
    </lineage>
</organism>
<evidence type="ECO:0000313" key="2">
    <source>
        <dbReference type="Proteomes" id="UP001596263"/>
    </source>
</evidence>
<comment type="caution">
    <text evidence="1">The sequence shown here is derived from an EMBL/GenBank/DDBJ whole genome shotgun (WGS) entry which is preliminary data.</text>
</comment>
<gene>
    <name evidence="1" type="ORF">ACFPQ9_37960</name>
</gene>
<dbReference type="RefSeq" id="WP_380863546.1">
    <property type="nucleotide sequence ID" value="NZ_JBHSKM010000044.1"/>
</dbReference>
<evidence type="ECO:0000313" key="1">
    <source>
        <dbReference type="EMBL" id="MFC5219626.1"/>
    </source>
</evidence>
<reference evidence="2" key="1">
    <citation type="journal article" date="2019" name="Int. J. Syst. Evol. Microbiol.">
        <title>The Global Catalogue of Microorganisms (GCM) 10K type strain sequencing project: providing services to taxonomists for standard genome sequencing and annotation.</title>
        <authorList>
            <consortium name="The Broad Institute Genomics Platform"/>
            <consortium name="The Broad Institute Genome Sequencing Center for Infectious Disease"/>
            <person name="Wu L."/>
            <person name="Ma J."/>
        </authorList>
    </citation>
    <scope>NUCLEOTIDE SEQUENCE [LARGE SCALE GENOMIC DNA]</scope>
    <source>
        <strain evidence="2">KCTC 42586</strain>
    </source>
</reference>
<accession>A0ABW0CX44</accession>
<name>A0ABW0CX44_STRCD</name>
<dbReference type="EMBL" id="JBHSKM010000044">
    <property type="protein sequence ID" value="MFC5219626.1"/>
    <property type="molecule type" value="Genomic_DNA"/>
</dbReference>